<keyword evidence="4" id="KW-1185">Reference proteome</keyword>
<evidence type="ECO:0000259" key="2">
    <source>
        <dbReference type="Pfam" id="PF11716"/>
    </source>
</evidence>
<organism evidence="3 4">
    <name type="scientific">Streptomyces cirratus</name>
    <dbReference type="NCBI Taxonomy" id="68187"/>
    <lineage>
        <taxon>Bacteria</taxon>
        <taxon>Bacillati</taxon>
        <taxon>Actinomycetota</taxon>
        <taxon>Actinomycetes</taxon>
        <taxon>Kitasatosporales</taxon>
        <taxon>Streptomycetaceae</taxon>
        <taxon>Streptomyces</taxon>
    </lineage>
</organism>
<dbReference type="Proteomes" id="UP000642673">
    <property type="component" value="Unassembled WGS sequence"/>
</dbReference>
<dbReference type="SUPFAM" id="SSF109854">
    <property type="entry name" value="DinB/YfiT-like putative metalloenzymes"/>
    <property type="match status" value="1"/>
</dbReference>
<dbReference type="Pfam" id="PF07398">
    <property type="entry name" value="MDMPI_C"/>
    <property type="match status" value="1"/>
</dbReference>
<dbReference type="RefSeq" id="WP_190184135.1">
    <property type="nucleotide sequence ID" value="NZ_BMVP01000003.1"/>
</dbReference>
<dbReference type="PANTHER" id="PTHR40758">
    <property type="entry name" value="CONSERVED PROTEIN"/>
    <property type="match status" value="1"/>
</dbReference>
<comment type="caution">
    <text evidence="3">The sequence shown here is derived from an EMBL/GenBank/DDBJ whole genome shotgun (WGS) entry which is preliminary data.</text>
</comment>
<dbReference type="PANTHER" id="PTHR40758:SF1">
    <property type="entry name" value="CONSERVED PROTEIN"/>
    <property type="match status" value="1"/>
</dbReference>
<dbReference type="EMBL" id="BMVP01000003">
    <property type="protein sequence ID" value="GHB53939.1"/>
    <property type="molecule type" value="Genomic_DNA"/>
</dbReference>
<evidence type="ECO:0000313" key="3">
    <source>
        <dbReference type="EMBL" id="GHB53939.1"/>
    </source>
</evidence>
<dbReference type="NCBIfam" id="TIGR03083">
    <property type="entry name" value="maleylpyruvate isomerase family mycothiol-dependent enzyme"/>
    <property type="match status" value="1"/>
</dbReference>
<feature type="domain" description="MDMPI C-terminal" evidence="1">
    <location>
        <begin position="144"/>
        <end position="228"/>
    </location>
</feature>
<feature type="domain" description="Mycothiol-dependent maleylpyruvate isomerase metal-binding" evidence="2">
    <location>
        <begin position="10"/>
        <end position="131"/>
    </location>
</feature>
<name>A0ABQ3EVU4_9ACTN</name>
<dbReference type="InterPro" id="IPR034660">
    <property type="entry name" value="DinB/YfiT-like"/>
</dbReference>
<accession>A0ABQ3EVU4</accession>
<evidence type="ECO:0008006" key="5">
    <source>
        <dbReference type="Google" id="ProtNLM"/>
    </source>
</evidence>
<sequence>MEIIDFVQTLAREGELLAQAAERAGTDAPVPTCPEWRVADLLRHTGAVHRWAAGYVGGAVKEPGPFPQAPDAAGPELLAWFREGHAALVRTLREAPADVECWTFLPTAPSPLGFWARRQAHETAVHRFDAQAALGIPFSVVAPEFAEDGVDELLTGFHARSRSGVRSEKPQVIRIRATDTGAVWTVHVSQEPPRTVRGGTEVPADLDLAGEAAWLYAALWNRLPLTGPDDADHPLAQLWKETSPIT</sequence>
<protein>
    <recommendedName>
        <fullName evidence="5">Maleylpyruvate isomerase family mycothiol-dependent enzyme</fullName>
    </recommendedName>
</protein>
<gene>
    <name evidence="3" type="ORF">GCM10010347_25180</name>
</gene>
<dbReference type="Pfam" id="PF11716">
    <property type="entry name" value="MDMPI_N"/>
    <property type="match status" value="1"/>
</dbReference>
<evidence type="ECO:0000259" key="1">
    <source>
        <dbReference type="Pfam" id="PF07398"/>
    </source>
</evidence>
<reference evidence="4" key="1">
    <citation type="journal article" date="2019" name="Int. J. Syst. Evol. Microbiol.">
        <title>The Global Catalogue of Microorganisms (GCM) 10K type strain sequencing project: providing services to taxonomists for standard genome sequencing and annotation.</title>
        <authorList>
            <consortium name="The Broad Institute Genomics Platform"/>
            <consortium name="The Broad Institute Genome Sequencing Center for Infectious Disease"/>
            <person name="Wu L."/>
            <person name="Ma J."/>
        </authorList>
    </citation>
    <scope>NUCLEOTIDE SEQUENCE [LARGE SCALE GENOMIC DNA]</scope>
    <source>
        <strain evidence="4">JCM 4738</strain>
    </source>
</reference>
<evidence type="ECO:0000313" key="4">
    <source>
        <dbReference type="Proteomes" id="UP000642673"/>
    </source>
</evidence>
<dbReference type="InterPro" id="IPR024344">
    <property type="entry name" value="MDMPI_metal-binding"/>
</dbReference>
<proteinExistence type="predicted"/>
<dbReference type="InterPro" id="IPR017517">
    <property type="entry name" value="Maleyloyr_isom"/>
</dbReference>
<dbReference type="InterPro" id="IPR010872">
    <property type="entry name" value="MDMPI_C-term_domain"/>
</dbReference>